<evidence type="ECO:0000313" key="2">
    <source>
        <dbReference type="EMBL" id="JAC26842.1"/>
    </source>
</evidence>
<dbReference type="GO" id="GO:0043176">
    <property type="term" value="F:amine binding"/>
    <property type="evidence" value="ECO:0007669"/>
    <property type="project" value="InterPro"/>
</dbReference>
<dbReference type="InterPro" id="IPR002970">
    <property type="entry name" value="Tick_his-bd"/>
</dbReference>
<feature type="chain" id="PRO_5001516280" evidence="1">
    <location>
        <begin position="19"/>
        <end position="231"/>
    </location>
</feature>
<dbReference type="EMBL" id="GBBL01000478">
    <property type="protein sequence ID" value="JAC26842.1"/>
    <property type="molecule type" value="mRNA"/>
</dbReference>
<sequence length="231" mass="26337">MVVLGVLMFCVYCTEAFADEGDNSRVETTNPRNADGFSVLELEKTFRLVETTFEVQDNNTYRCITATPIDKNDRDEVTLEVAYNTVNEDKWDSYSQRFRFELESNKYDKMKNAETNGAPSGTYIFLTQDPHCMIIAATHYERHDTDQAAHDTAVPEGRDAAIEDQNEGRRNCMLWVDNQQGSPDQNCNEKFQSLCPNVQVRQGFSKIKCVRRLTEHLPREVGAVESAPNSE</sequence>
<keyword evidence="1" id="KW-0732">Signal</keyword>
<dbReference type="Gene3D" id="2.40.128.20">
    <property type="match status" value="1"/>
</dbReference>
<reference evidence="2" key="1">
    <citation type="submission" date="2014-03" db="EMBL/GenBank/DDBJ databases">
        <title>The sialotranscriptome of Amblyomma triste, Amblyomma parvum and Amblyomma cajennense ticks, uncovered by 454-based RNA-seq.</title>
        <authorList>
            <person name="Garcia G.R."/>
            <person name="Gardinassi L.G."/>
            <person name="Ribeiro J.M."/>
            <person name="Anatrielo E."/>
            <person name="Ferreira B.R."/>
            <person name="Moreira H.N."/>
            <person name="Mafra C."/>
            <person name="Olegario M.M."/>
            <person name="Szabo P.J."/>
            <person name="Miranda-Santos I.K."/>
            <person name="Maruyama S.R."/>
        </authorList>
    </citation>
    <scope>NUCLEOTIDE SEQUENCE</scope>
    <source>
        <strain evidence="2">Araguapaz</strain>
        <tissue evidence="2">Salivary glands</tissue>
    </source>
</reference>
<evidence type="ECO:0000256" key="1">
    <source>
        <dbReference type="SAM" id="SignalP"/>
    </source>
</evidence>
<dbReference type="GO" id="GO:0030682">
    <property type="term" value="P:symbiont-mediated perturbation of host defenses"/>
    <property type="evidence" value="ECO:0007669"/>
    <property type="project" value="InterPro"/>
</dbReference>
<dbReference type="SUPFAM" id="SSF50814">
    <property type="entry name" value="Lipocalins"/>
    <property type="match status" value="1"/>
</dbReference>
<protein>
    <submittedName>
        <fullName evidence="2">Putative lipocalin-6 1</fullName>
    </submittedName>
</protein>
<accession>A0A023FZ98</accession>
<feature type="signal peptide" evidence="1">
    <location>
        <begin position="1"/>
        <end position="18"/>
    </location>
</feature>
<dbReference type="InterPro" id="IPR012674">
    <property type="entry name" value="Calycin"/>
</dbReference>
<dbReference type="AlphaFoldDB" id="A0A023FZ98"/>
<proteinExistence type="evidence at transcript level"/>
<name>A0A023FZ98_AMBPA</name>
<organism evidence="2">
    <name type="scientific">Amblyomma parvum</name>
    <name type="common">South American tick</name>
    <dbReference type="NCBI Taxonomy" id="251391"/>
    <lineage>
        <taxon>Eukaryota</taxon>
        <taxon>Metazoa</taxon>
        <taxon>Ecdysozoa</taxon>
        <taxon>Arthropoda</taxon>
        <taxon>Chelicerata</taxon>
        <taxon>Arachnida</taxon>
        <taxon>Acari</taxon>
        <taxon>Parasitiformes</taxon>
        <taxon>Ixodida</taxon>
        <taxon>Ixodoidea</taxon>
        <taxon>Ixodidae</taxon>
        <taxon>Amblyomminae</taxon>
        <taxon>Amblyomma</taxon>
    </lineage>
</organism>
<dbReference type="Pfam" id="PF02098">
    <property type="entry name" value="His_binding"/>
    <property type="match status" value="1"/>
</dbReference>